<gene>
    <name evidence="9" type="primary">pdh1_3</name>
    <name evidence="9" type="ORF">Hypma_001795</name>
</gene>
<evidence type="ECO:0000259" key="8">
    <source>
        <dbReference type="PROSITE" id="PS00624"/>
    </source>
</evidence>
<dbReference type="GO" id="GO:0016614">
    <property type="term" value="F:oxidoreductase activity, acting on CH-OH group of donors"/>
    <property type="evidence" value="ECO:0007669"/>
    <property type="project" value="InterPro"/>
</dbReference>
<keyword evidence="4 6" id="KW-0274">FAD</keyword>
<evidence type="ECO:0000256" key="6">
    <source>
        <dbReference type="PIRSR" id="PIRSR000137-2"/>
    </source>
</evidence>
<feature type="active site" description="Proton donor" evidence="5">
    <location>
        <position position="537"/>
    </location>
</feature>
<dbReference type="PANTHER" id="PTHR11552:SF147">
    <property type="entry name" value="CHOLINE DEHYDROGENASE, MITOCHONDRIAL"/>
    <property type="match status" value="1"/>
</dbReference>
<reference evidence="9" key="1">
    <citation type="submission" date="2018-04" db="EMBL/GenBank/DDBJ databases">
        <title>Whole genome sequencing of Hypsizygus marmoreus.</title>
        <authorList>
            <person name="Choi I.-G."/>
            <person name="Min B."/>
            <person name="Kim J.-G."/>
            <person name="Kim S."/>
            <person name="Oh Y.-L."/>
            <person name="Kong W.-S."/>
            <person name="Park H."/>
            <person name="Jeong J."/>
            <person name="Song E.-S."/>
        </authorList>
    </citation>
    <scope>NUCLEOTIDE SEQUENCE [LARGE SCALE GENOMIC DNA]</scope>
    <source>
        <strain evidence="9">51987-8</strain>
    </source>
</reference>
<dbReference type="InParanoid" id="A0A369JCI9"/>
<comment type="caution">
    <text evidence="9">The sequence shown here is derived from an EMBL/GenBank/DDBJ whole genome shotgun (WGS) entry which is preliminary data.</text>
</comment>
<dbReference type="PROSITE" id="PS00624">
    <property type="entry name" value="GMC_OXRED_2"/>
    <property type="match status" value="1"/>
</dbReference>
<dbReference type="SUPFAM" id="SSF54373">
    <property type="entry name" value="FAD-linked reductases, C-terminal domain"/>
    <property type="match status" value="1"/>
</dbReference>
<evidence type="ECO:0000313" key="10">
    <source>
        <dbReference type="Proteomes" id="UP000076154"/>
    </source>
</evidence>
<dbReference type="OrthoDB" id="269227at2759"/>
<name>A0A369JCI9_HYPMA</name>
<dbReference type="Gene3D" id="3.30.560.10">
    <property type="entry name" value="Glucose Oxidase, domain 3"/>
    <property type="match status" value="1"/>
</dbReference>
<evidence type="ECO:0000256" key="7">
    <source>
        <dbReference type="SAM" id="SignalP"/>
    </source>
</evidence>
<comment type="similarity">
    <text evidence="2">Belongs to the GMC oxidoreductase family.</text>
</comment>
<feature type="signal peptide" evidence="7">
    <location>
        <begin position="1"/>
        <end position="22"/>
    </location>
</feature>
<evidence type="ECO:0000313" key="9">
    <source>
        <dbReference type="EMBL" id="RDB17144.1"/>
    </source>
</evidence>
<accession>A0A369JCI9</accession>
<dbReference type="AlphaFoldDB" id="A0A369JCI9"/>
<sequence length="602" mass="64498">MHFVISSRLLSWTLLAVSLSRAAVLPNATDVIGLAGPGQYDFIVVGGGTAGNVVANRLSENPNFKVLLLESGQSEEDNLLEAQIPFLCTTLTPNTPYDWNYTTVAQPGLGGRSIPYPRGHILGGSSAINYLIYTRGTSEDYDRYARVSGDNGWSWRNMQQYFKKNEKFGPPADNHDMTGQYDPSVHGFDGVTSVTISGFPIPISGRVLAAAQQLAGAFGFNLDMNSGRSLGLGWVQTTTKGPVRSSSATSYLAPQFRARTNLHMVLGAQVSRVFETGKESGVPVFRGVEFRLRTGGPLQRLIASKEVILSAGTVGSPHILLNSGIGSTKALKSMGVKPLVDLPDVGENLSDHPFGGVVFNTSGTESYDDFNRDPVVHAQAIQQWQNNGTGYLVNTLVGHLVFMRMPENNAELSAIEDPAAGPNTPHYELLIANGKPIGETPPQGYYATIGTVVAQPSSRGTVKLRSSNPFDAPLIDPALLKSDFDKAAMREAVRSALKFFSAPAWQDYIVAPIGISANSTDAEIDAYNSVATNTIFHPVGTASMSPKNAKNGVVDPDLRVKKVKGLRVVDVSVLPFVPSAHTLAPAYVIGERASDLIKAMYS</sequence>
<dbReference type="InterPro" id="IPR036188">
    <property type="entry name" value="FAD/NAD-bd_sf"/>
</dbReference>
<comment type="cofactor">
    <cofactor evidence="1 6">
        <name>FAD</name>
        <dbReference type="ChEBI" id="CHEBI:57692"/>
    </cofactor>
</comment>
<dbReference type="STRING" id="39966.A0A369JCI9"/>
<organism evidence="9 10">
    <name type="scientific">Hypsizygus marmoreus</name>
    <name type="common">White beech mushroom</name>
    <name type="synonym">Agaricus marmoreus</name>
    <dbReference type="NCBI Taxonomy" id="39966"/>
    <lineage>
        <taxon>Eukaryota</taxon>
        <taxon>Fungi</taxon>
        <taxon>Dikarya</taxon>
        <taxon>Basidiomycota</taxon>
        <taxon>Agaricomycotina</taxon>
        <taxon>Agaricomycetes</taxon>
        <taxon>Agaricomycetidae</taxon>
        <taxon>Agaricales</taxon>
        <taxon>Tricholomatineae</taxon>
        <taxon>Lyophyllaceae</taxon>
        <taxon>Hypsizygus</taxon>
    </lineage>
</organism>
<protein>
    <submittedName>
        <fullName evidence="9">Pyranose dehydrogenase 1</fullName>
    </submittedName>
</protein>
<evidence type="ECO:0000256" key="4">
    <source>
        <dbReference type="ARBA" id="ARBA00022827"/>
    </source>
</evidence>
<evidence type="ECO:0000256" key="5">
    <source>
        <dbReference type="PIRSR" id="PIRSR000137-1"/>
    </source>
</evidence>
<keyword evidence="10" id="KW-1185">Reference proteome</keyword>
<keyword evidence="7" id="KW-0732">Signal</keyword>
<dbReference type="Proteomes" id="UP000076154">
    <property type="component" value="Unassembled WGS sequence"/>
</dbReference>
<dbReference type="PIRSF" id="PIRSF000137">
    <property type="entry name" value="Alcohol_oxidase"/>
    <property type="match status" value="1"/>
</dbReference>
<feature type="binding site" evidence="6">
    <location>
        <position position="270"/>
    </location>
    <ligand>
        <name>FAD</name>
        <dbReference type="ChEBI" id="CHEBI:57692"/>
    </ligand>
</feature>
<dbReference type="Pfam" id="PF00732">
    <property type="entry name" value="GMC_oxred_N"/>
    <property type="match status" value="1"/>
</dbReference>
<dbReference type="SUPFAM" id="SSF51905">
    <property type="entry name" value="FAD/NAD(P)-binding domain"/>
    <property type="match status" value="1"/>
</dbReference>
<dbReference type="InterPro" id="IPR000172">
    <property type="entry name" value="GMC_OxRdtase_N"/>
</dbReference>
<dbReference type="Pfam" id="PF05199">
    <property type="entry name" value="GMC_oxred_C"/>
    <property type="match status" value="1"/>
</dbReference>
<dbReference type="GO" id="GO:0050660">
    <property type="term" value="F:flavin adenine dinucleotide binding"/>
    <property type="evidence" value="ECO:0007669"/>
    <property type="project" value="InterPro"/>
</dbReference>
<dbReference type="InterPro" id="IPR012132">
    <property type="entry name" value="GMC_OxRdtase"/>
</dbReference>
<feature type="domain" description="Glucose-methanol-choline oxidoreductase N-terminal" evidence="8">
    <location>
        <begin position="312"/>
        <end position="326"/>
    </location>
</feature>
<proteinExistence type="inferred from homology"/>
<evidence type="ECO:0000256" key="2">
    <source>
        <dbReference type="ARBA" id="ARBA00010790"/>
    </source>
</evidence>
<dbReference type="PANTHER" id="PTHR11552">
    <property type="entry name" value="GLUCOSE-METHANOL-CHOLINE GMC OXIDOREDUCTASE"/>
    <property type="match status" value="1"/>
</dbReference>
<dbReference type="Gene3D" id="3.50.50.60">
    <property type="entry name" value="FAD/NAD(P)-binding domain"/>
    <property type="match status" value="1"/>
</dbReference>
<dbReference type="InterPro" id="IPR007867">
    <property type="entry name" value="GMC_OxRtase_C"/>
</dbReference>
<keyword evidence="3" id="KW-0285">Flavoprotein</keyword>
<feature type="chain" id="PRO_5016704432" evidence="7">
    <location>
        <begin position="23"/>
        <end position="602"/>
    </location>
</feature>
<feature type="active site" description="Proton acceptor" evidence="5">
    <location>
        <position position="581"/>
    </location>
</feature>
<evidence type="ECO:0000256" key="1">
    <source>
        <dbReference type="ARBA" id="ARBA00001974"/>
    </source>
</evidence>
<dbReference type="EMBL" id="LUEZ02000113">
    <property type="protein sequence ID" value="RDB17144.1"/>
    <property type="molecule type" value="Genomic_DNA"/>
</dbReference>
<evidence type="ECO:0000256" key="3">
    <source>
        <dbReference type="ARBA" id="ARBA00022630"/>
    </source>
</evidence>